<protein>
    <submittedName>
        <fullName evidence="4">UDP-2,4-diacetamido-2,4,6-trideoxy-beta-L-altropyranose hydrolase</fullName>
    </submittedName>
</protein>
<evidence type="ECO:0000256" key="2">
    <source>
        <dbReference type="PIRSR" id="PIRSR620023-2"/>
    </source>
</evidence>
<keyword evidence="4" id="KW-0378">Hydrolase</keyword>
<dbReference type="GO" id="GO:0016787">
    <property type="term" value="F:hydrolase activity"/>
    <property type="evidence" value="ECO:0007669"/>
    <property type="project" value="UniProtKB-KW"/>
</dbReference>
<gene>
    <name evidence="4" type="ORF">SAMN04515677_102163</name>
</gene>
<evidence type="ECO:0000313" key="4">
    <source>
        <dbReference type="EMBL" id="SDL49615.1"/>
    </source>
</evidence>
<dbReference type="PANTHER" id="PTHR21015:SF22">
    <property type="entry name" value="GLYCOSYLTRANSFERASE"/>
    <property type="match status" value="1"/>
</dbReference>
<dbReference type="GO" id="GO:0016758">
    <property type="term" value="F:hexosyltransferase activity"/>
    <property type="evidence" value="ECO:0007669"/>
    <property type="project" value="InterPro"/>
</dbReference>
<keyword evidence="5" id="KW-1185">Reference proteome</keyword>
<dbReference type="InterPro" id="IPR007235">
    <property type="entry name" value="Glyco_trans_28_C"/>
</dbReference>
<dbReference type="Proteomes" id="UP000199068">
    <property type="component" value="Unassembled WGS sequence"/>
</dbReference>
<dbReference type="Gene3D" id="3.40.50.11190">
    <property type="match status" value="1"/>
</dbReference>
<dbReference type="EMBL" id="FNGW01000002">
    <property type="protein sequence ID" value="SDL49615.1"/>
    <property type="molecule type" value="Genomic_DNA"/>
</dbReference>
<dbReference type="RefSeq" id="WP_092723146.1">
    <property type="nucleotide sequence ID" value="NZ_FNGW01000002.1"/>
</dbReference>
<dbReference type="PANTHER" id="PTHR21015">
    <property type="entry name" value="UDP-N-ACETYLGLUCOSAMINE--N-ACETYLMURAMYL-(PENTAPEPTIDE) PYROPHOSPHORYL-UNDECAPRENOL N-ACETYLGLUCOSAMINE TRANSFERASE 1"/>
    <property type="match status" value="1"/>
</dbReference>
<dbReference type="Pfam" id="PF04101">
    <property type="entry name" value="Glyco_tran_28_C"/>
    <property type="match status" value="1"/>
</dbReference>
<evidence type="ECO:0000256" key="1">
    <source>
        <dbReference type="PIRSR" id="PIRSR620023-1"/>
    </source>
</evidence>
<dbReference type="NCBIfam" id="TIGR03590">
    <property type="entry name" value="PseG"/>
    <property type="match status" value="1"/>
</dbReference>
<dbReference type="Gene3D" id="3.40.50.2000">
    <property type="entry name" value="Glycogen Phosphorylase B"/>
    <property type="match status" value="1"/>
</dbReference>
<accession>A0A1G9KJI3</accession>
<organism evidence="4 5">
    <name type="scientific">Romboutsia lituseburensis DSM 797</name>
    <dbReference type="NCBI Taxonomy" id="1121325"/>
    <lineage>
        <taxon>Bacteria</taxon>
        <taxon>Bacillati</taxon>
        <taxon>Bacillota</taxon>
        <taxon>Clostridia</taxon>
        <taxon>Peptostreptococcales</taxon>
        <taxon>Peptostreptococcaceae</taxon>
        <taxon>Romboutsia</taxon>
    </lineage>
</organism>
<evidence type="ECO:0000313" key="5">
    <source>
        <dbReference type="Proteomes" id="UP000199068"/>
    </source>
</evidence>
<name>A0A1G9KJI3_9FIRM</name>
<reference evidence="4 5" key="1">
    <citation type="submission" date="2016-10" db="EMBL/GenBank/DDBJ databases">
        <authorList>
            <person name="de Groot N.N."/>
        </authorList>
    </citation>
    <scope>NUCLEOTIDE SEQUENCE [LARGE SCALE GENOMIC DNA]</scope>
    <source>
        <strain evidence="4 5">DSM 797</strain>
    </source>
</reference>
<dbReference type="SUPFAM" id="SSF53756">
    <property type="entry name" value="UDP-Glycosyltransferase/glycogen phosphorylase"/>
    <property type="match status" value="1"/>
</dbReference>
<feature type="binding site" evidence="2">
    <location>
        <position position="153"/>
    </location>
    <ligand>
        <name>substrate</name>
    </ligand>
</feature>
<sequence length="342" mass="39346">MPKIAIRADGSKNIGMGHIVRCIALYKKFNQKNLEIIFITNQNEDVESLLKYEKIKFIGITYETLYEELKIVNNIIKENGIDILITDSYYINEYYLREIKPKPKLLVSIDDNGICKYPSDIVINGNLYATDIIYNKVDQNIKLLLGSKYTILREEFANKEPIEIKQNVNKILVTMGGSDINNFTKIVLESIYELDCKVDIVIGNSYKYKEDIETIIRDNTKFNAIYNPKSMSRVMLNNDIAITSSGSTIYELAVLGIPSITTIQSENQINAAKKVEDLNIMINLGEFSKITKSQLKKSTKELMSNYDKRKQMSETSLRFVSKNGTDNIIMEILKYYNNKYYI</sequence>
<proteinExistence type="predicted"/>
<feature type="active site" description="Proton acceptor" evidence="1">
    <location>
        <position position="18"/>
    </location>
</feature>
<evidence type="ECO:0000259" key="3">
    <source>
        <dbReference type="Pfam" id="PF04101"/>
    </source>
</evidence>
<dbReference type="AlphaFoldDB" id="A0A1G9KJI3"/>
<feature type="domain" description="Glycosyl transferase family 28 C-terminal" evidence="3">
    <location>
        <begin position="171"/>
        <end position="318"/>
    </location>
</feature>
<feature type="binding site" evidence="2">
    <location>
        <position position="251"/>
    </location>
    <ligand>
        <name>substrate</name>
    </ligand>
</feature>
<dbReference type="InterPro" id="IPR020023">
    <property type="entry name" value="PseG"/>
</dbReference>
<dbReference type="STRING" id="1121325.SAMN04515677_102163"/>